<sequence>MRFYLASITLGLSFMLFIFSAFLTWYVGSIVTQRRLGSDGRPLRIEEGLTAIDHFRYAFSNLFFPYPFLMILSCIGILASIIFIIISRRKLLD</sequence>
<keyword evidence="1" id="KW-1133">Transmembrane helix</keyword>
<proteinExistence type="predicted"/>
<organism evidence="2 3">
    <name type="scientific">Alkalicoccobacillus murimartini</name>
    <dbReference type="NCBI Taxonomy" id="171685"/>
    <lineage>
        <taxon>Bacteria</taxon>
        <taxon>Bacillati</taxon>
        <taxon>Bacillota</taxon>
        <taxon>Bacilli</taxon>
        <taxon>Bacillales</taxon>
        <taxon>Bacillaceae</taxon>
        <taxon>Alkalicoccobacillus</taxon>
    </lineage>
</organism>
<comment type="caution">
    <text evidence="2">The sequence shown here is derived from an EMBL/GenBank/DDBJ whole genome shotgun (WGS) entry which is preliminary data.</text>
</comment>
<evidence type="ECO:0000256" key="1">
    <source>
        <dbReference type="SAM" id="Phobius"/>
    </source>
</evidence>
<dbReference type="EMBL" id="JAUSUA010000003">
    <property type="protein sequence ID" value="MDQ0207523.1"/>
    <property type="molecule type" value="Genomic_DNA"/>
</dbReference>
<gene>
    <name evidence="2" type="ORF">J2S05_002324</name>
</gene>
<reference evidence="2 3" key="1">
    <citation type="submission" date="2023-07" db="EMBL/GenBank/DDBJ databases">
        <title>Genomic Encyclopedia of Type Strains, Phase IV (KMG-IV): sequencing the most valuable type-strain genomes for metagenomic binning, comparative biology and taxonomic classification.</title>
        <authorList>
            <person name="Goeker M."/>
        </authorList>
    </citation>
    <scope>NUCLEOTIDE SEQUENCE [LARGE SCALE GENOMIC DNA]</scope>
    <source>
        <strain evidence="2 3">DSM 19154</strain>
    </source>
</reference>
<dbReference type="Proteomes" id="UP001225034">
    <property type="component" value="Unassembled WGS sequence"/>
</dbReference>
<protein>
    <recommendedName>
        <fullName evidence="4">DUF4306 domain-containing protein</fullName>
    </recommendedName>
</protein>
<keyword evidence="3" id="KW-1185">Reference proteome</keyword>
<evidence type="ECO:0008006" key="4">
    <source>
        <dbReference type="Google" id="ProtNLM"/>
    </source>
</evidence>
<evidence type="ECO:0000313" key="2">
    <source>
        <dbReference type="EMBL" id="MDQ0207523.1"/>
    </source>
</evidence>
<feature type="transmembrane region" description="Helical" evidence="1">
    <location>
        <begin position="7"/>
        <end position="28"/>
    </location>
</feature>
<evidence type="ECO:0000313" key="3">
    <source>
        <dbReference type="Proteomes" id="UP001225034"/>
    </source>
</evidence>
<name>A0ABT9YIU1_9BACI</name>
<keyword evidence="1" id="KW-0812">Transmembrane</keyword>
<accession>A0ABT9YIU1</accession>
<feature type="transmembrane region" description="Helical" evidence="1">
    <location>
        <begin position="63"/>
        <end position="86"/>
    </location>
</feature>
<keyword evidence="1" id="KW-0472">Membrane</keyword>